<evidence type="ECO:0000256" key="1">
    <source>
        <dbReference type="SAM" id="Phobius"/>
    </source>
</evidence>
<dbReference type="Proteomes" id="UP000558192">
    <property type="component" value="Unassembled WGS sequence"/>
</dbReference>
<keyword evidence="3" id="KW-1185">Reference proteome</keyword>
<feature type="transmembrane region" description="Helical" evidence="1">
    <location>
        <begin position="115"/>
        <end position="137"/>
    </location>
</feature>
<evidence type="ECO:0000313" key="3">
    <source>
        <dbReference type="Proteomes" id="UP000558192"/>
    </source>
</evidence>
<reference evidence="2 3" key="1">
    <citation type="submission" date="2020-03" db="EMBL/GenBank/DDBJ databases">
        <title>Genomic Encyclopedia of Type Strains, Phase IV (KMG-IV): sequencing the most valuable type-strain genomes for metagenomic binning, comparative biology and taxonomic classification.</title>
        <authorList>
            <person name="Goeker M."/>
        </authorList>
    </citation>
    <scope>NUCLEOTIDE SEQUENCE [LARGE SCALE GENOMIC DNA]</scope>
    <source>
        <strain evidence="2 3">DSM 16846</strain>
    </source>
</reference>
<proteinExistence type="predicted"/>
<organism evidence="2 3">
    <name type="scientific">Sphingomonas kaistensis</name>
    <dbReference type="NCBI Taxonomy" id="298708"/>
    <lineage>
        <taxon>Bacteria</taxon>
        <taxon>Pseudomonadati</taxon>
        <taxon>Pseudomonadota</taxon>
        <taxon>Alphaproteobacteria</taxon>
        <taxon>Sphingomonadales</taxon>
        <taxon>Sphingomonadaceae</taxon>
        <taxon>Sphingomonas</taxon>
    </lineage>
</organism>
<gene>
    <name evidence="2" type="ORF">GGQ97_001539</name>
</gene>
<dbReference type="EMBL" id="JAATJC010000001">
    <property type="protein sequence ID" value="NJC05746.1"/>
    <property type="molecule type" value="Genomic_DNA"/>
</dbReference>
<keyword evidence="1" id="KW-0472">Membrane</keyword>
<accession>A0A7X5Y5Z6</accession>
<protein>
    <submittedName>
        <fullName evidence="2">Uncharacterized protein</fullName>
    </submittedName>
</protein>
<keyword evidence="1" id="KW-0812">Transmembrane</keyword>
<sequence>MTSVTTLELLERRLRNTHRDPAARLLQDLHDLPEDLRRSVSVQLDAAIRVAGEERLQRQFDAAIAQVESKATDVVVRIGDAAAVWAGQEHLKIVNSLIKETIKTMPVHVEARRRAYWELGIGGLLIFVLAALTVIGAQKLGVIPHPALTDEQSQQWQLGAKIDSSGHRAAVSWAIDAIDTDEKLLEAQAAVAAADKGKSARSELRDLKACRYPGMVLVQSSSHGWVCWFPYRPGNE</sequence>
<name>A0A7X5Y5Z6_9SPHN</name>
<dbReference type="RefSeq" id="WP_168068498.1">
    <property type="nucleotide sequence ID" value="NZ_JAATJC010000001.1"/>
</dbReference>
<keyword evidence="1" id="KW-1133">Transmembrane helix</keyword>
<comment type="caution">
    <text evidence="2">The sequence shown here is derived from an EMBL/GenBank/DDBJ whole genome shotgun (WGS) entry which is preliminary data.</text>
</comment>
<dbReference type="AlphaFoldDB" id="A0A7X5Y5Z6"/>
<evidence type="ECO:0000313" key="2">
    <source>
        <dbReference type="EMBL" id="NJC05746.1"/>
    </source>
</evidence>